<dbReference type="InterPro" id="IPR050228">
    <property type="entry name" value="Carboxylesterase_BioH"/>
</dbReference>
<gene>
    <name evidence="2" type="ORF">OKJ99_33780</name>
</gene>
<dbReference type="InterPro" id="IPR000073">
    <property type="entry name" value="AB_hydrolase_1"/>
</dbReference>
<dbReference type="Proteomes" id="UP001354931">
    <property type="component" value="Unassembled WGS sequence"/>
</dbReference>
<keyword evidence="2" id="KW-0378">Hydrolase</keyword>
<dbReference type="GO" id="GO:0016787">
    <property type="term" value="F:hydrolase activity"/>
    <property type="evidence" value="ECO:0007669"/>
    <property type="project" value="UniProtKB-KW"/>
</dbReference>
<dbReference type="PANTHER" id="PTHR43194:SF2">
    <property type="entry name" value="PEROXISOMAL MEMBRANE PROTEIN LPX1"/>
    <property type="match status" value="1"/>
</dbReference>
<comment type="caution">
    <text evidence="2">The sequence shown here is derived from an EMBL/GenBank/DDBJ whole genome shotgun (WGS) entry which is preliminary data.</text>
</comment>
<dbReference type="Pfam" id="PF12697">
    <property type="entry name" value="Abhydrolase_6"/>
    <property type="match status" value="1"/>
</dbReference>
<accession>A0ABU6FEK3</accession>
<evidence type="ECO:0000313" key="3">
    <source>
        <dbReference type="Proteomes" id="UP001354931"/>
    </source>
</evidence>
<protein>
    <submittedName>
        <fullName evidence="2">Alpha/beta fold hydrolase</fullName>
    </submittedName>
</protein>
<dbReference type="RefSeq" id="WP_326021961.1">
    <property type="nucleotide sequence ID" value="NZ_JAOZYC010000164.1"/>
</dbReference>
<sequence>MDKPPLVLLHGVGLDRTMWEPVTALLADRFTVIAIDLPGHGARPPVRGDVTLAELADGVAGHIPAGSHLVGFSLGALVAQQLALHRPELTRTLTSVSSVCRRTPDERAAVRARLRAAESDFTASTAASIERWYAGTTVPDEVIDRTRATLRANDVDSFLGCYRVFADADAELGPRLGDITVPALALTGENDPGSTPEMTHRLAAALPACRAVIVPGARHMLPVERPETFAEALTAFLAQSAQHTDESAPGDTAHV</sequence>
<keyword evidence="3" id="KW-1185">Reference proteome</keyword>
<dbReference type="Gene3D" id="3.40.50.1820">
    <property type="entry name" value="alpha/beta hydrolase"/>
    <property type="match status" value="1"/>
</dbReference>
<name>A0ABU6FEK3_9ACTN</name>
<reference evidence="2 3" key="1">
    <citation type="submission" date="2022-10" db="EMBL/GenBank/DDBJ databases">
        <authorList>
            <person name="Xie J."/>
            <person name="Shen N."/>
        </authorList>
    </citation>
    <scope>NUCLEOTIDE SEQUENCE [LARGE SCALE GENOMIC DNA]</scope>
    <source>
        <strain evidence="2 3">YIM65594</strain>
    </source>
</reference>
<evidence type="ECO:0000313" key="2">
    <source>
        <dbReference type="EMBL" id="MEB8342476.1"/>
    </source>
</evidence>
<organism evidence="2 3">
    <name type="scientific">Streptomyces endophyticus</name>
    <dbReference type="NCBI Taxonomy" id="714166"/>
    <lineage>
        <taxon>Bacteria</taxon>
        <taxon>Bacillati</taxon>
        <taxon>Actinomycetota</taxon>
        <taxon>Actinomycetes</taxon>
        <taxon>Kitasatosporales</taxon>
        <taxon>Streptomycetaceae</taxon>
        <taxon>Streptomyces</taxon>
    </lineage>
</organism>
<evidence type="ECO:0000259" key="1">
    <source>
        <dbReference type="Pfam" id="PF12697"/>
    </source>
</evidence>
<dbReference type="SUPFAM" id="SSF53474">
    <property type="entry name" value="alpha/beta-Hydrolases"/>
    <property type="match status" value="1"/>
</dbReference>
<dbReference type="PANTHER" id="PTHR43194">
    <property type="entry name" value="HYDROLASE ALPHA/BETA FOLD FAMILY"/>
    <property type="match status" value="1"/>
</dbReference>
<feature type="domain" description="AB hydrolase-1" evidence="1">
    <location>
        <begin position="6"/>
        <end position="232"/>
    </location>
</feature>
<proteinExistence type="predicted"/>
<dbReference type="InterPro" id="IPR029058">
    <property type="entry name" value="AB_hydrolase_fold"/>
</dbReference>
<dbReference type="EMBL" id="JAOZYC010000164">
    <property type="protein sequence ID" value="MEB8342476.1"/>
    <property type="molecule type" value="Genomic_DNA"/>
</dbReference>